<dbReference type="Proteomes" id="UP000315364">
    <property type="component" value="Chromosome"/>
</dbReference>
<feature type="transmembrane region" description="Helical" evidence="1">
    <location>
        <begin position="106"/>
        <end position="125"/>
    </location>
</feature>
<feature type="transmembrane region" description="Helical" evidence="1">
    <location>
        <begin position="153"/>
        <end position="174"/>
    </location>
</feature>
<feature type="transmembrane region" description="Helical" evidence="1">
    <location>
        <begin position="35"/>
        <end position="59"/>
    </location>
</feature>
<feature type="transmembrane region" description="Helical" evidence="1">
    <location>
        <begin position="189"/>
        <end position="209"/>
    </location>
</feature>
<feature type="transmembrane region" description="Helical" evidence="1">
    <location>
        <begin position="12"/>
        <end position="29"/>
    </location>
</feature>
<dbReference type="InterPro" id="IPR000620">
    <property type="entry name" value="EamA_dom"/>
</dbReference>
<dbReference type="AlphaFoldDB" id="A0A5B8LN36"/>
<keyword evidence="1" id="KW-0472">Membrane</keyword>
<name>A0A5B8LN36_9HYPH</name>
<feature type="transmembrane region" description="Helical" evidence="1">
    <location>
        <begin position="80"/>
        <end position="100"/>
    </location>
</feature>
<evidence type="ECO:0000259" key="2">
    <source>
        <dbReference type="Pfam" id="PF00892"/>
    </source>
</evidence>
<feature type="transmembrane region" description="Helical" evidence="1">
    <location>
        <begin position="270"/>
        <end position="288"/>
    </location>
</feature>
<organism evidence="3 4">
    <name type="scientific">Devosia ginsengisoli</name>
    <dbReference type="NCBI Taxonomy" id="400770"/>
    <lineage>
        <taxon>Bacteria</taxon>
        <taxon>Pseudomonadati</taxon>
        <taxon>Pseudomonadota</taxon>
        <taxon>Alphaproteobacteria</taxon>
        <taxon>Hyphomicrobiales</taxon>
        <taxon>Devosiaceae</taxon>
        <taxon>Devosia</taxon>
    </lineage>
</organism>
<sequence length="305" mass="33102">MSTITAPPGDRRLLGIGLALAAYFTFTCIDSSAKWLALGGIPVLQIVFLRYALHLVLVLGINLPKHGTGLVRTASFKMQALRAAMLLGATTGNFMAVRYLPLTVTGAISFTMPLFLCALSVPLLGEQVGWRRWTAIGIGFIGILVIVRPGTEAFHPAALLCLAAAVFSAFYFLLTRRMAAHDSAATQQFYVGFFATVLLAPVAIPFWVWPSEPSVWIAFFTVGIFGFIGHQLITVAHGFAPASVLAPFSYLQIIFMAASSWVIFNQPPDIWLYLGAPIVIASGLYIWLRERALHKAATSVEAAER</sequence>
<dbReference type="EMBL" id="CP042304">
    <property type="protein sequence ID" value="QDZ09668.1"/>
    <property type="molecule type" value="Genomic_DNA"/>
</dbReference>
<dbReference type="PANTHER" id="PTHR22911">
    <property type="entry name" value="ACYL-MALONYL CONDENSING ENZYME-RELATED"/>
    <property type="match status" value="1"/>
</dbReference>
<gene>
    <name evidence="3" type="ORF">FPZ08_02215</name>
</gene>
<feature type="domain" description="EamA" evidence="2">
    <location>
        <begin position="157"/>
        <end position="284"/>
    </location>
</feature>
<protein>
    <submittedName>
        <fullName evidence="3">DMT family transporter</fullName>
    </submittedName>
</protein>
<dbReference type="OrthoDB" id="9815809at2"/>
<dbReference type="Pfam" id="PF00892">
    <property type="entry name" value="EamA"/>
    <property type="match status" value="2"/>
</dbReference>
<reference evidence="3 4" key="1">
    <citation type="submission" date="2019-07" db="EMBL/GenBank/DDBJ databases">
        <title>Full genome sequence of Devosia sp. Gsoil 520.</title>
        <authorList>
            <person name="Im W.-T."/>
        </authorList>
    </citation>
    <scope>NUCLEOTIDE SEQUENCE [LARGE SCALE GENOMIC DNA]</scope>
    <source>
        <strain evidence="3 4">Gsoil 520</strain>
    </source>
</reference>
<feature type="transmembrane region" description="Helical" evidence="1">
    <location>
        <begin position="130"/>
        <end position="147"/>
    </location>
</feature>
<feature type="transmembrane region" description="Helical" evidence="1">
    <location>
        <begin position="245"/>
        <end position="264"/>
    </location>
</feature>
<dbReference type="SUPFAM" id="SSF103481">
    <property type="entry name" value="Multidrug resistance efflux transporter EmrE"/>
    <property type="match status" value="2"/>
</dbReference>
<keyword evidence="4" id="KW-1185">Reference proteome</keyword>
<dbReference type="PANTHER" id="PTHR22911:SF103">
    <property type="entry name" value="BLR2811 PROTEIN"/>
    <property type="match status" value="1"/>
</dbReference>
<proteinExistence type="predicted"/>
<accession>A0A5B8LN36</accession>
<keyword evidence="1" id="KW-0812">Transmembrane</keyword>
<dbReference type="RefSeq" id="WP_146288477.1">
    <property type="nucleotide sequence ID" value="NZ_CP042304.1"/>
</dbReference>
<evidence type="ECO:0000313" key="3">
    <source>
        <dbReference type="EMBL" id="QDZ09668.1"/>
    </source>
</evidence>
<feature type="domain" description="EamA" evidence="2">
    <location>
        <begin position="14"/>
        <end position="147"/>
    </location>
</feature>
<keyword evidence="1" id="KW-1133">Transmembrane helix</keyword>
<dbReference type="KEGG" id="dea:FPZ08_02215"/>
<dbReference type="GO" id="GO:0016020">
    <property type="term" value="C:membrane"/>
    <property type="evidence" value="ECO:0007669"/>
    <property type="project" value="InterPro"/>
</dbReference>
<feature type="transmembrane region" description="Helical" evidence="1">
    <location>
        <begin position="215"/>
        <end position="233"/>
    </location>
</feature>
<dbReference type="InterPro" id="IPR037185">
    <property type="entry name" value="EmrE-like"/>
</dbReference>
<evidence type="ECO:0000313" key="4">
    <source>
        <dbReference type="Proteomes" id="UP000315364"/>
    </source>
</evidence>
<evidence type="ECO:0000256" key="1">
    <source>
        <dbReference type="SAM" id="Phobius"/>
    </source>
</evidence>